<accession>A0A4Z1H429</accession>
<reference evidence="1 2" key="1">
    <citation type="submission" date="2017-12" db="EMBL/GenBank/DDBJ databases">
        <title>Comparative genomics of Botrytis spp.</title>
        <authorList>
            <person name="Valero-Jimenez C.A."/>
            <person name="Tapia P."/>
            <person name="Veloso J."/>
            <person name="Silva-Moreno E."/>
            <person name="Staats M."/>
            <person name="Valdes J.H."/>
            <person name="Van Kan J.A.L."/>
        </authorList>
    </citation>
    <scope>NUCLEOTIDE SEQUENCE [LARGE SCALE GENOMIC DNA]</scope>
    <source>
        <strain evidence="1 2">MUCL11595</strain>
    </source>
</reference>
<protein>
    <submittedName>
        <fullName evidence="1">Uncharacterized protein</fullName>
    </submittedName>
</protein>
<comment type="caution">
    <text evidence="1">The sequence shown here is derived from an EMBL/GenBank/DDBJ whole genome shotgun (WGS) entry which is preliminary data.</text>
</comment>
<organism evidence="1 2">
    <name type="scientific">Botryotinia convoluta</name>
    <dbReference type="NCBI Taxonomy" id="54673"/>
    <lineage>
        <taxon>Eukaryota</taxon>
        <taxon>Fungi</taxon>
        <taxon>Dikarya</taxon>
        <taxon>Ascomycota</taxon>
        <taxon>Pezizomycotina</taxon>
        <taxon>Leotiomycetes</taxon>
        <taxon>Helotiales</taxon>
        <taxon>Sclerotiniaceae</taxon>
        <taxon>Botryotinia</taxon>
    </lineage>
</organism>
<name>A0A4Z1H429_9HELO</name>
<dbReference type="EMBL" id="PQXN01000938">
    <property type="protein sequence ID" value="TGO43758.1"/>
    <property type="molecule type" value="Genomic_DNA"/>
</dbReference>
<evidence type="ECO:0000313" key="1">
    <source>
        <dbReference type="EMBL" id="TGO43758.1"/>
    </source>
</evidence>
<keyword evidence="2" id="KW-1185">Reference proteome</keyword>
<proteinExistence type="predicted"/>
<evidence type="ECO:0000313" key="2">
    <source>
        <dbReference type="Proteomes" id="UP000297527"/>
    </source>
</evidence>
<sequence length="84" mass="9193">MQKPPIEQPASPVTLSRTARTLLDASYTRAQGEASLLQFRKKARKQTVEGIASSSWSAFNSAESPPDTEAATSSMTVTYNRFQI</sequence>
<gene>
    <name evidence="1" type="ORF">BCON_0940g00040</name>
</gene>
<dbReference type="AlphaFoldDB" id="A0A4Z1H429"/>
<dbReference type="Proteomes" id="UP000297527">
    <property type="component" value="Unassembled WGS sequence"/>
</dbReference>